<dbReference type="STRING" id="716544.wcw_0865"/>
<dbReference type="Proteomes" id="UP000001505">
    <property type="component" value="Chromosome"/>
</dbReference>
<dbReference type="KEGG" id="wch:wcw_0865"/>
<accession>D6YVS0</accession>
<dbReference type="EMBL" id="CP001928">
    <property type="protein sequence ID" value="ADI38231.1"/>
    <property type="molecule type" value="Genomic_DNA"/>
</dbReference>
<evidence type="ECO:0000313" key="1">
    <source>
        <dbReference type="EMBL" id="ADI38231.1"/>
    </source>
</evidence>
<reference evidence="1 2" key="1">
    <citation type="journal article" date="2010" name="PLoS ONE">
        <title>The Waddlia genome: a window into chlamydial biology.</title>
        <authorList>
            <person name="Bertelli C."/>
            <person name="Collyn F."/>
            <person name="Croxatto A."/>
            <person name="Ruckert C."/>
            <person name="Polkinghorne A."/>
            <person name="Kebbi-Beghdadi C."/>
            <person name="Goesmann A."/>
            <person name="Vaughan L."/>
            <person name="Greub G."/>
        </authorList>
    </citation>
    <scope>NUCLEOTIDE SEQUENCE [LARGE SCALE GENOMIC DNA]</scope>
    <source>
        <strain evidence="2">ATCC VR-1470 / WSU 86-1044</strain>
    </source>
</reference>
<dbReference type="HOGENOM" id="CLU_3384423_0_0_0"/>
<keyword evidence="2" id="KW-1185">Reference proteome</keyword>
<proteinExistence type="predicted"/>
<organism evidence="1 2">
    <name type="scientific">Waddlia chondrophila (strain ATCC VR-1470 / WSU 86-1044)</name>
    <dbReference type="NCBI Taxonomy" id="716544"/>
    <lineage>
        <taxon>Bacteria</taxon>
        <taxon>Pseudomonadati</taxon>
        <taxon>Chlamydiota</taxon>
        <taxon>Chlamydiia</taxon>
        <taxon>Parachlamydiales</taxon>
        <taxon>Waddliaceae</taxon>
        <taxon>Waddlia</taxon>
    </lineage>
</organism>
<gene>
    <name evidence="1" type="ordered locus">wcw_0865</name>
</gene>
<sequence>MFPAPKNIENIANPVDRVLDFIFVDMILLSLKF</sequence>
<protein>
    <submittedName>
        <fullName evidence="1">Uncharacterized protein</fullName>
    </submittedName>
</protein>
<name>D6YVS0_WADCW</name>
<evidence type="ECO:0000313" key="2">
    <source>
        <dbReference type="Proteomes" id="UP000001505"/>
    </source>
</evidence>
<dbReference type="AlphaFoldDB" id="D6YVS0"/>